<dbReference type="RefSeq" id="WP_172161550.1">
    <property type="nucleotide sequence ID" value="NZ_CP053564.1"/>
</dbReference>
<dbReference type="Proteomes" id="UP000505377">
    <property type="component" value="Chromosome"/>
</dbReference>
<dbReference type="AlphaFoldDB" id="A0A6M6JJB4"/>
<sequence length="352" mass="36819">MFEARRDDPLHAVRVVDDVVEPPGPGEVLLAVERFGLSANNLTYALLGDALGHWAPFPASSPDWGRVPAWGHAVVVDGDPGLAAPGSRWSGYLPMAGHFSVRAERHDHRLRAVAPERAGLLPLYRDLSPLPARGGESREDVAVAVLTTSAAALLDDAVAELGPARVVLSSATSRTALTVALLLRRRGVAVAGITSPAHVGAAERAEVYDEVVDHDGVDALGPVRGTVYLDVAGRAATTAAVHAHLGPALLRSIAVGGSHRAAQAGAPPPPAPPGPPVERFTTAGRRVELVDRTGEDAVTALEERARSAIEDWASTHVRVTTTTGVDGVPEVWERLVRGRVEPLTAEVVVPGT</sequence>
<dbReference type="InterPro" id="IPR021276">
    <property type="entry name" value="DUF2855"/>
</dbReference>
<accession>A0A6M6JJB4</accession>
<evidence type="ECO:0000313" key="2">
    <source>
        <dbReference type="Proteomes" id="UP000505377"/>
    </source>
</evidence>
<dbReference type="Pfam" id="PF11017">
    <property type="entry name" value="DUF2855"/>
    <property type="match status" value="1"/>
</dbReference>
<organism evidence="1 2">
    <name type="scientific">Pseudonocardia broussonetiae</name>
    <dbReference type="NCBI Taxonomy" id="2736640"/>
    <lineage>
        <taxon>Bacteria</taxon>
        <taxon>Bacillati</taxon>
        <taxon>Actinomycetota</taxon>
        <taxon>Actinomycetes</taxon>
        <taxon>Pseudonocardiales</taxon>
        <taxon>Pseudonocardiaceae</taxon>
        <taxon>Pseudonocardia</taxon>
    </lineage>
</organism>
<protein>
    <submittedName>
        <fullName evidence="1">DUF2855 family protein</fullName>
    </submittedName>
</protein>
<evidence type="ECO:0000313" key="1">
    <source>
        <dbReference type="EMBL" id="QJY48148.1"/>
    </source>
</evidence>
<dbReference type="EMBL" id="CP053564">
    <property type="protein sequence ID" value="QJY48148.1"/>
    <property type="molecule type" value="Genomic_DNA"/>
</dbReference>
<proteinExistence type="predicted"/>
<gene>
    <name evidence="1" type="ORF">HOP40_22035</name>
</gene>
<dbReference type="KEGG" id="pbro:HOP40_22035"/>
<reference evidence="1 2" key="1">
    <citation type="submission" date="2020-05" db="EMBL/GenBank/DDBJ databases">
        <authorList>
            <person name="Mo P."/>
        </authorList>
    </citation>
    <scope>NUCLEOTIDE SEQUENCE [LARGE SCALE GENOMIC DNA]</scope>
    <source>
        <strain evidence="1 2">Gen01</strain>
    </source>
</reference>
<keyword evidence="2" id="KW-1185">Reference proteome</keyword>
<name>A0A6M6JJB4_9PSEU</name>